<keyword evidence="2" id="KW-1185">Reference proteome</keyword>
<proteinExistence type="predicted"/>
<evidence type="ECO:0000313" key="2">
    <source>
        <dbReference type="Proteomes" id="UP000053989"/>
    </source>
</evidence>
<reference evidence="1 2" key="1">
    <citation type="submission" date="2014-04" db="EMBL/GenBank/DDBJ databases">
        <authorList>
            <consortium name="DOE Joint Genome Institute"/>
            <person name="Kuo A."/>
            <person name="Kohler A."/>
            <person name="Nagy L.G."/>
            <person name="Floudas D."/>
            <person name="Copeland A."/>
            <person name="Barry K.W."/>
            <person name="Cichocki N."/>
            <person name="Veneault-Fourrey C."/>
            <person name="LaButti K."/>
            <person name="Lindquist E.A."/>
            <person name="Lipzen A."/>
            <person name="Lundell T."/>
            <person name="Morin E."/>
            <person name="Murat C."/>
            <person name="Sun H."/>
            <person name="Tunlid A."/>
            <person name="Henrissat B."/>
            <person name="Grigoriev I.V."/>
            <person name="Hibbett D.S."/>
            <person name="Martin F."/>
            <person name="Nordberg H.P."/>
            <person name="Cantor M.N."/>
            <person name="Hua S.X."/>
        </authorList>
    </citation>
    <scope>NUCLEOTIDE SEQUENCE [LARGE SCALE GENOMIC DNA]</scope>
    <source>
        <strain evidence="1 2">Foug A</strain>
    </source>
</reference>
<dbReference type="Proteomes" id="UP000053989">
    <property type="component" value="Unassembled WGS sequence"/>
</dbReference>
<organism evidence="1 2">
    <name type="scientific">Scleroderma citrinum Foug A</name>
    <dbReference type="NCBI Taxonomy" id="1036808"/>
    <lineage>
        <taxon>Eukaryota</taxon>
        <taxon>Fungi</taxon>
        <taxon>Dikarya</taxon>
        <taxon>Basidiomycota</taxon>
        <taxon>Agaricomycotina</taxon>
        <taxon>Agaricomycetes</taxon>
        <taxon>Agaricomycetidae</taxon>
        <taxon>Boletales</taxon>
        <taxon>Sclerodermatineae</taxon>
        <taxon>Sclerodermataceae</taxon>
        <taxon>Scleroderma</taxon>
    </lineage>
</organism>
<name>A0A0C3D1L3_9AGAM</name>
<gene>
    <name evidence="1" type="ORF">SCLCIDRAFT_1221735</name>
</gene>
<accession>A0A0C3D1L3</accession>
<dbReference type="EMBL" id="KN822148">
    <property type="protein sequence ID" value="KIM54720.1"/>
    <property type="molecule type" value="Genomic_DNA"/>
</dbReference>
<dbReference type="HOGENOM" id="CLU_2347922_0_0_1"/>
<reference evidence="2" key="2">
    <citation type="submission" date="2015-01" db="EMBL/GenBank/DDBJ databases">
        <title>Evolutionary Origins and Diversification of the Mycorrhizal Mutualists.</title>
        <authorList>
            <consortium name="DOE Joint Genome Institute"/>
            <consortium name="Mycorrhizal Genomics Consortium"/>
            <person name="Kohler A."/>
            <person name="Kuo A."/>
            <person name="Nagy L.G."/>
            <person name="Floudas D."/>
            <person name="Copeland A."/>
            <person name="Barry K.W."/>
            <person name="Cichocki N."/>
            <person name="Veneault-Fourrey C."/>
            <person name="LaButti K."/>
            <person name="Lindquist E.A."/>
            <person name="Lipzen A."/>
            <person name="Lundell T."/>
            <person name="Morin E."/>
            <person name="Murat C."/>
            <person name="Riley R."/>
            <person name="Ohm R."/>
            <person name="Sun H."/>
            <person name="Tunlid A."/>
            <person name="Henrissat B."/>
            <person name="Grigoriev I.V."/>
            <person name="Hibbett D.S."/>
            <person name="Martin F."/>
        </authorList>
    </citation>
    <scope>NUCLEOTIDE SEQUENCE [LARGE SCALE GENOMIC DNA]</scope>
    <source>
        <strain evidence="2">Foug A</strain>
    </source>
</reference>
<protein>
    <submittedName>
        <fullName evidence="1">Uncharacterized protein</fullName>
    </submittedName>
</protein>
<dbReference type="AlphaFoldDB" id="A0A0C3D1L3"/>
<sequence length="97" mass="11250">MSACRDSLPICVMDYLVLDFQTKGANLEEHRRMNGFSLVPTDLPILYVPLLSQWLAKIFNLNVAIRSPERMLHEPFIEQHLVGKIFFLSHVVHEVLF</sequence>
<dbReference type="InParanoid" id="A0A0C3D1L3"/>
<evidence type="ECO:0000313" key="1">
    <source>
        <dbReference type="EMBL" id="KIM54720.1"/>
    </source>
</evidence>